<evidence type="ECO:0000313" key="1">
    <source>
        <dbReference type="EMBL" id="RDX61839.1"/>
    </source>
</evidence>
<reference evidence="1" key="1">
    <citation type="submission" date="2018-05" db="EMBL/GenBank/DDBJ databases">
        <title>Draft genome of Mucuna pruriens seed.</title>
        <authorList>
            <person name="Nnadi N.E."/>
            <person name="Vos R."/>
            <person name="Hasami M.H."/>
            <person name="Devisetty U.K."/>
            <person name="Aguiy J.C."/>
        </authorList>
    </citation>
    <scope>NUCLEOTIDE SEQUENCE [LARGE SCALE GENOMIC DNA]</scope>
    <source>
        <strain evidence="1">JCA_2017</strain>
    </source>
</reference>
<dbReference type="AlphaFoldDB" id="A0A371E761"/>
<proteinExistence type="predicted"/>
<feature type="non-terminal residue" evidence="1">
    <location>
        <position position="1"/>
    </location>
</feature>
<dbReference type="Proteomes" id="UP000257109">
    <property type="component" value="Unassembled WGS sequence"/>
</dbReference>
<comment type="caution">
    <text evidence="1">The sequence shown here is derived from an EMBL/GenBank/DDBJ whole genome shotgun (WGS) entry which is preliminary data.</text>
</comment>
<organism evidence="1 2">
    <name type="scientific">Mucuna pruriens</name>
    <name type="common">Velvet bean</name>
    <name type="synonym">Dolichos pruriens</name>
    <dbReference type="NCBI Taxonomy" id="157652"/>
    <lineage>
        <taxon>Eukaryota</taxon>
        <taxon>Viridiplantae</taxon>
        <taxon>Streptophyta</taxon>
        <taxon>Embryophyta</taxon>
        <taxon>Tracheophyta</taxon>
        <taxon>Spermatophyta</taxon>
        <taxon>Magnoliopsida</taxon>
        <taxon>eudicotyledons</taxon>
        <taxon>Gunneridae</taxon>
        <taxon>Pentapetalae</taxon>
        <taxon>rosids</taxon>
        <taxon>fabids</taxon>
        <taxon>Fabales</taxon>
        <taxon>Fabaceae</taxon>
        <taxon>Papilionoideae</taxon>
        <taxon>50 kb inversion clade</taxon>
        <taxon>NPAAA clade</taxon>
        <taxon>indigoferoid/millettioid clade</taxon>
        <taxon>Phaseoleae</taxon>
        <taxon>Mucuna</taxon>
    </lineage>
</organism>
<evidence type="ECO:0000313" key="2">
    <source>
        <dbReference type="Proteomes" id="UP000257109"/>
    </source>
</evidence>
<protein>
    <submittedName>
        <fullName evidence="1">Uncharacterized protein</fullName>
    </submittedName>
</protein>
<dbReference type="EMBL" id="QJKJ01015868">
    <property type="protein sequence ID" value="RDX61839.1"/>
    <property type="molecule type" value="Genomic_DNA"/>
</dbReference>
<keyword evidence="2" id="KW-1185">Reference proteome</keyword>
<name>A0A371E761_MUCPR</name>
<gene>
    <name evidence="1" type="ORF">CR513_59894</name>
</gene>
<accession>A0A371E761</accession>
<sequence>MCTFNSMLIDVRLVAPFMMSSNSNSFHCNITQSCKSGNLNFYSTWHARLKHASFEIVSLILKNCNIFTKIIKTMLVSTAIFINHTNYLLKTQ</sequence>